<dbReference type="PANTHER" id="PTHR31987:SF1">
    <property type="entry name" value="GLUTAMINASE A"/>
    <property type="match status" value="1"/>
</dbReference>
<comment type="caution">
    <text evidence="5">The sequence shown here is derived from an EMBL/GenBank/DDBJ whole genome shotgun (WGS) entry which is preliminary data.</text>
</comment>
<keyword evidence="1" id="KW-0472">Membrane</keyword>
<dbReference type="AlphaFoldDB" id="A0AAV5GMQ7"/>
<reference evidence="5 6" key="1">
    <citation type="submission" date="2021-12" db="EMBL/GenBank/DDBJ databases">
        <title>High titer production of polyol ester of fatty acids by Rhodotorula paludigena BS15 towards product separation-free biomass refinery.</title>
        <authorList>
            <person name="Mano J."/>
            <person name="Ono H."/>
            <person name="Tanaka T."/>
            <person name="Naito K."/>
            <person name="Sushida H."/>
            <person name="Ike M."/>
            <person name="Tokuyasu K."/>
            <person name="Kitaoka M."/>
        </authorList>
    </citation>
    <scope>NUCLEOTIDE SEQUENCE [LARGE SCALE GENOMIC DNA]</scope>
    <source>
        <strain evidence="5 6">BS15</strain>
    </source>
</reference>
<evidence type="ECO:0000259" key="4">
    <source>
        <dbReference type="Pfam" id="PF17168"/>
    </source>
</evidence>
<proteinExistence type="predicted"/>
<feature type="chain" id="PRO_5044000098" description="Glutaminase" evidence="2">
    <location>
        <begin position="16"/>
        <end position="869"/>
    </location>
</feature>
<dbReference type="InterPro" id="IPR008928">
    <property type="entry name" value="6-hairpin_glycosidase_sf"/>
</dbReference>
<keyword evidence="6" id="KW-1185">Reference proteome</keyword>
<dbReference type="InterPro" id="IPR032514">
    <property type="entry name" value="GtaA_central"/>
</dbReference>
<feature type="signal peptide" evidence="2">
    <location>
        <begin position="1"/>
        <end position="15"/>
    </location>
</feature>
<keyword evidence="1" id="KW-1133">Transmembrane helix</keyword>
<dbReference type="SUPFAM" id="SSF48208">
    <property type="entry name" value="Six-hairpin glycosidases"/>
    <property type="match status" value="1"/>
</dbReference>
<dbReference type="Pfam" id="PF16335">
    <property type="entry name" value="GtaA_6_Hairpin"/>
    <property type="match status" value="2"/>
</dbReference>
<feature type="domain" description="Glutaminase A central" evidence="3">
    <location>
        <begin position="307"/>
        <end position="452"/>
    </location>
</feature>
<evidence type="ECO:0000259" key="3">
    <source>
        <dbReference type="Pfam" id="PF16335"/>
    </source>
</evidence>
<dbReference type="Pfam" id="PF17168">
    <property type="entry name" value="DUF5127"/>
    <property type="match status" value="1"/>
</dbReference>
<dbReference type="InterPro" id="IPR033433">
    <property type="entry name" value="GtaA_N"/>
</dbReference>
<protein>
    <recommendedName>
        <fullName evidence="7">Glutaminase</fullName>
    </recommendedName>
</protein>
<feature type="domain" description="Glutaminase A N-terminal" evidence="4">
    <location>
        <begin position="34"/>
        <end position="301"/>
    </location>
</feature>
<keyword evidence="2" id="KW-0732">Signal</keyword>
<evidence type="ECO:0000256" key="1">
    <source>
        <dbReference type="SAM" id="Phobius"/>
    </source>
</evidence>
<feature type="transmembrane region" description="Helical" evidence="1">
    <location>
        <begin position="750"/>
        <end position="770"/>
    </location>
</feature>
<evidence type="ECO:0008006" key="7">
    <source>
        <dbReference type="Google" id="ProtNLM"/>
    </source>
</evidence>
<dbReference type="EMBL" id="BQKY01000007">
    <property type="protein sequence ID" value="GJN90642.1"/>
    <property type="molecule type" value="Genomic_DNA"/>
</dbReference>
<keyword evidence="1" id="KW-0812">Transmembrane</keyword>
<organism evidence="5 6">
    <name type="scientific">Rhodotorula paludigena</name>
    <dbReference type="NCBI Taxonomy" id="86838"/>
    <lineage>
        <taxon>Eukaryota</taxon>
        <taxon>Fungi</taxon>
        <taxon>Dikarya</taxon>
        <taxon>Basidiomycota</taxon>
        <taxon>Pucciniomycotina</taxon>
        <taxon>Microbotryomycetes</taxon>
        <taxon>Sporidiobolales</taxon>
        <taxon>Sporidiobolaceae</taxon>
        <taxon>Rhodotorula</taxon>
    </lineage>
</organism>
<dbReference type="Proteomes" id="UP001342314">
    <property type="component" value="Unassembled WGS sequence"/>
</dbReference>
<dbReference type="InterPro" id="IPR052743">
    <property type="entry name" value="Glutaminase_GtaA"/>
</dbReference>
<evidence type="ECO:0000313" key="5">
    <source>
        <dbReference type="EMBL" id="GJN90642.1"/>
    </source>
</evidence>
<accession>A0AAV5GMQ7</accession>
<sequence>MRLLQLLGALALCRSAGRPAARNASFHHSTAESSFTLTNLPPTVALHASFLSPVTPADVFRQSIPFSYLYLTVESLDGQPHDVEVYSEVNGLWLADAEDEELEWEGFEPSHGRDWVGARAALQKQRVFEEEWHEDLFSKDWVPTDRILHGELWYAAQAPPGSPVGTTFAAGDDAMLTRRAFAKSGLLASHTNSTFRPTRTRSARNASLILDEPVFALVHAFGRVGAETPTAHREAVVALGHVRDPIVQIRTGVPDAPLNEPLRPLWASTFSDAKQLVSFVMKDFETARRLSNEFNAKLYADAREVESHEYGNVVSVSTRQVFMALEGGWDQSQEGGRAKDGLVAWSPVTGEPIPAVVMLKEISSNGNVQTIDVIAPFLPFLLYAAPTMLPLLAEPIYRYMATGLYTPVPPTHDLGDHYPNATGHDDFLYPGLPIEEAGNMLCMALAGMRVAEPSTAPLSVHQRLQHLWDSASDWAEEKRTGSTARRSRVGWEAEVGIGRDHRREAARMARSQARDRYELLKKWAVYLEENGLYPGDQRTTDDFFGSAPNQTSLVVKAIAGLRSMSEIAGDLGHTDDQQHYLDVSTRFRDKFLELALAKDGTHLLGTYNNQTSWVTHYNLYFDKLLGLNIFPASIYAMLDKFYPTHAEPYGPALDSRFPTRAKTDWLAWASALFPPRSPSRTLFLHSLASYLRQSRNAVFGDSITPQEGWSVGFLSRPVAGGHYALLGRAVMEQAAADRLRARLAAQSGRMVQLLAALGAGAVCLVAWRAARRCRRHSRKGYVELGASSSGRRGSGVSLAGRRGSEGVWLAESPRSVFELESVVDEDEDDERRAEAWSRGAARLRGNSYAEGMEDNALGLGGPGLPRKRE</sequence>
<gene>
    <name evidence="5" type="ORF">Rhopal_003654-T1</name>
</gene>
<evidence type="ECO:0000313" key="6">
    <source>
        <dbReference type="Proteomes" id="UP001342314"/>
    </source>
</evidence>
<dbReference type="GO" id="GO:0005975">
    <property type="term" value="P:carbohydrate metabolic process"/>
    <property type="evidence" value="ECO:0007669"/>
    <property type="project" value="InterPro"/>
</dbReference>
<feature type="domain" description="Glutaminase A central" evidence="3">
    <location>
        <begin position="511"/>
        <end position="726"/>
    </location>
</feature>
<dbReference type="PANTHER" id="PTHR31987">
    <property type="entry name" value="GLUTAMINASE A-RELATED"/>
    <property type="match status" value="1"/>
</dbReference>
<evidence type="ECO:0000256" key="2">
    <source>
        <dbReference type="SAM" id="SignalP"/>
    </source>
</evidence>
<name>A0AAV5GMQ7_9BASI</name>